<evidence type="ECO:0000313" key="8">
    <source>
        <dbReference type="EMBL" id="CAD8051709.1"/>
    </source>
</evidence>
<dbReference type="GO" id="GO:1990575">
    <property type="term" value="P:mitochondrial L-ornithine transmembrane transport"/>
    <property type="evidence" value="ECO:0007669"/>
    <property type="project" value="TreeGrafter"/>
</dbReference>
<comment type="similarity">
    <text evidence="1 6">Belongs to the mitochondrial carrier (TC 2.A.29) family.</text>
</comment>
<feature type="transmembrane region" description="Helical" evidence="7">
    <location>
        <begin position="65"/>
        <end position="88"/>
    </location>
</feature>
<dbReference type="InterPro" id="IPR018108">
    <property type="entry name" value="MCP_transmembrane"/>
</dbReference>
<keyword evidence="5 6" id="KW-0812">Transmembrane</keyword>
<dbReference type="FunFam" id="1.50.40.10:FF:000180">
    <property type="entry name" value="Mitochondrial carrier protein, putative"/>
    <property type="match status" value="1"/>
</dbReference>
<dbReference type="PANTHER" id="PTHR45624">
    <property type="entry name" value="MITOCHONDRIAL BASIC AMINO ACIDS TRANSPORTER-RELATED"/>
    <property type="match status" value="1"/>
</dbReference>
<feature type="repeat" description="Solcar" evidence="5">
    <location>
        <begin position="203"/>
        <end position="297"/>
    </location>
</feature>
<evidence type="ECO:0000256" key="4">
    <source>
        <dbReference type="ARBA" id="ARBA00022989"/>
    </source>
</evidence>
<evidence type="ECO:0008006" key="10">
    <source>
        <dbReference type="Google" id="ProtNLM"/>
    </source>
</evidence>
<name>A0A8S1K8Z0_PARPR</name>
<sequence>MSEFQIWLQENRKQISIDLGAGTVSGIFNCLFGHPMDTLKVRMQMSKENFWRSIIKIIKNEGILAFYKGMTFPLLSVPFLNAIVFAVYEYSRRQFTGYNDNGKPMTYFQTAICGGISGSCAATLACSIDLTKCRLQMQMDNAHKLYKNPFDCLWKIAKQEGFRYIFRGMNATQQREILGYSAQFATYEFVRDQLMWLQDKGEPSSHDLLISGGLAGMACWVVGYPQDTIKTILQCEMGTKTRRFKPRFLDGGFFECLKYRIKSDGVLSLWRGFSACMLRAFYANAIGFYAYEISKNQIQKFYA</sequence>
<feature type="repeat" description="Solcar" evidence="5">
    <location>
        <begin position="105"/>
        <end position="193"/>
    </location>
</feature>
<keyword evidence="9" id="KW-1185">Reference proteome</keyword>
<comment type="caution">
    <text evidence="8">The sequence shown here is derived from an EMBL/GenBank/DDBJ whole genome shotgun (WGS) entry which is preliminary data.</text>
</comment>
<feature type="transmembrane region" description="Helical" evidence="7">
    <location>
        <begin position="108"/>
        <end position="130"/>
    </location>
</feature>
<keyword evidence="4 7" id="KW-1133">Transmembrane helix</keyword>
<dbReference type="GO" id="GO:0016020">
    <property type="term" value="C:membrane"/>
    <property type="evidence" value="ECO:0007669"/>
    <property type="project" value="UniProtKB-UniRule"/>
</dbReference>
<evidence type="ECO:0000256" key="6">
    <source>
        <dbReference type="RuleBase" id="RU000488"/>
    </source>
</evidence>
<reference evidence="8" key="1">
    <citation type="submission" date="2021-01" db="EMBL/GenBank/DDBJ databases">
        <authorList>
            <consortium name="Genoscope - CEA"/>
            <person name="William W."/>
        </authorList>
    </citation>
    <scope>NUCLEOTIDE SEQUENCE</scope>
</reference>
<dbReference type="PROSITE" id="PS50920">
    <property type="entry name" value="SOLCAR"/>
    <property type="match status" value="3"/>
</dbReference>
<evidence type="ECO:0000256" key="5">
    <source>
        <dbReference type="PROSITE-ProRule" id="PRU00282"/>
    </source>
</evidence>
<organism evidence="8 9">
    <name type="scientific">Paramecium primaurelia</name>
    <dbReference type="NCBI Taxonomy" id="5886"/>
    <lineage>
        <taxon>Eukaryota</taxon>
        <taxon>Sar</taxon>
        <taxon>Alveolata</taxon>
        <taxon>Ciliophora</taxon>
        <taxon>Intramacronucleata</taxon>
        <taxon>Oligohymenophorea</taxon>
        <taxon>Peniculida</taxon>
        <taxon>Parameciidae</taxon>
        <taxon>Paramecium</taxon>
    </lineage>
</organism>
<dbReference type="PANTHER" id="PTHR45624:SF12">
    <property type="entry name" value="MITOCHONDRIAL ORNITHINE TRANSPORTER 1"/>
    <property type="match status" value="1"/>
</dbReference>
<evidence type="ECO:0000256" key="3">
    <source>
        <dbReference type="ARBA" id="ARBA00022737"/>
    </source>
</evidence>
<dbReference type="OMA" id="TILQCEM"/>
<evidence type="ECO:0000256" key="7">
    <source>
        <dbReference type="SAM" id="Phobius"/>
    </source>
</evidence>
<accession>A0A8S1K8Z0</accession>
<protein>
    <recommendedName>
        <fullName evidence="10">Mitochondrial carrier protein</fullName>
    </recommendedName>
</protein>
<keyword evidence="5 7" id="KW-0472">Membrane</keyword>
<evidence type="ECO:0000256" key="2">
    <source>
        <dbReference type="ARBA" id="ARBA00022448"/>
    </source>
</evidence>
<dbReference type="Proteomes" id="UP000688137">
    <property type="component" value="Unassembled WGS sequence"/>
</dbReference>
<keyword evidence="3" id="KW-0677">Repeat</keyword>
<proteinExistence type="inferred from homology"/>
<dbReference type="EMBL" id="CAJJDM010000014">
    <property type="protein sequence ID" value="CAD8051709.1"/>
    <property type="molecule type" value="Genomic_DNA"/>
</dbReference>
<gene>
    <name evidence="8" type="ORF">PPRIM_AZ9-3.1.T0180293</name>
</gene>
<dbReference type="Pfam" id="PF00153">
    <property type="entry name" value="Mito_carr"/>
    <property type="match status" value="3"/>
</dbReference>
<evidence type="ECO:0000313" key="9">
    <source>
        <dbReference type="Proteomes" id="UP000688137"/>
    </source>
</evidence>
<dbReference type="InterPro" id="IPR050567">
    <property type="entry name" value="Mitochondrial_Carrier"/>
</dbReference>
<dbReference type="GO" id="GO:0000064">
    <property type="term" value="F:L-ornithine transmembrane transporter activity"/>
    <property type="evidence" value="ECO:0007669"/>
    <property type="project" value="TreeGrafter"/>
</dbReference>
<dbReference type="AlphaFoldDB" id="A0A8S1K8Z0"/>
<feature type="repeat" description="Solcar" evidence="5">
    <location>
        <begin position="13"/>
        <end position="94"/>
    </location>
</feature>
<keyword evidence="2 6" id="KW-0813">Transport</keyword>
<evidence type="ECO:0000256" key="1">
    <source>
        <dbReference type="ARBA" id="ARBA00006375"/>
    </source>
</evidence>